<dbReference type="Gene3D" id="3.10.450.50">
    <property type="match status" value="1"/>
</dbReference>
<evidence type="ECO:0000313" key="3">
    <source>
        <dbReference type="Proteomes" id="UP000294820"/>
    </source>
</evidence>
<dbReference type="KEGG" id="daq:DAQ1742_03582"/>
<dbReference type="RefSeq" id="WP_035343936.1">
    <property type="nucleotide sequence ID" value="NZ_LT615367.1"/>
</dbReference>
<dbReference type="EMBL" id="LT615367">
    <property type="protein sequence ID" value="SLM64379.1"/>
    <property type="molecule type" value="Genomic_DNA"/>
</dbReference>
<gene>
    <name evidence="2" type="ORF">DAQ1742_03582</name>
</gene>
<dbReference type="Pfam" id="PF12680">
    <property type="entry name" value="SnoaL_2"/>
    <property type="match status" value="1"/>
</dbReference>
<dbReference type="Proteomes" id="UP000294820">
    <property type="component" value="Chromosome 1"/>
</dbReference>
<accession>A0A375AFJ4</accession>
<evidence type="ECO:0000313" key="2">
    <source>
        <dbReference type="EMBL" id="SLM64379.1"/>
    </source>
</evidence>
<proteinExistence type="predicted"/>
<organism evidence="2 3">
    <name type="scientific">Dickeya aquatica</name>
    <dbReference type="NCBI Taxonomy" id="1401087"/>
    <lineage>
        <taxon>Bacteria</taxon>
        <taxon>Pseudomonadati</taxon>
        <taxon>Pseudomonadota</taxon>
        <taxon>Gammaproteobacteria</taxon>
        <taxon>Enterobacterales</taxon>
        <taxon>Pectobacteriaceae</taxon>
        <taxon>Dickeya</taxon>
    </lineage>
</organism>
<keyword evidence="3" id="KW-1185">Reference proteome</keyword>
<name>A0A375AFJ4_9GAMM</name>
<dbReference type="InterPro" id="IPR032710">
    <property type="entry name" value="NTF2-like_dom_sf"/>
</dbReference>
<dbReference type="SUPFAM" id="SSF54427">
    <property type="entry name" value="NTF2-like"/>
    <property type="match status" value="1"/>
</dbReference>
<feature type="domain" description="SnoaL-like" evidence="1">
    <location>
        <begin position="8"/>
        <end position="107"/>
    </location>
</feature>
<dbReference type="AlphaFoldDB" id="A0A375AFJ4"/>
<evidence type="ECO:0000259" key="1">
    <source>
        <dbReference type="Pfam" id="PF12680"/>
    </source>
</evidence>
<protein>
    <recommendedName>
        <fullName evidence="1">SnoaL-like domain-containing protein</fullName>
    </recommendedName>
</protein>
<dbReference type="InterPro" id="IPR037401">
    <property type="entry name" value="SnoaL-like"/>
</dbReference>
<sequence>MTPDQIAKTYLESLEKSDLRAILDLYTPDGVVFSPLYGPRKAVDFYTALFKDTGRAKINLKGVTKGSQVDGRPLITIWFKFKWTLPSGEPAHFECVDVLEMNSAGLIEKLHIIYDTVTARPAYEAEFGVGSSWRPAFEEE</sequence>
<reference evidence="2 3" key="1">
    <citation type="submission" date="2016-09" db="EMBL/GenBank/DDBJ databases">
        <authorList>
            <person name="Reverchon S."/>
            <person name="Nasser W."/>
            <person name="Leonard S."/>
            <person name="Brochier C."/>
            <person name="Duprey A."/>
        </authorList>
    </citation>
    <scope>NUCLEOTIDE SEQUENCE [LARGE SCALE GENOMIC DNA]</scope>
    <source>
        <strain evidence="2 3">174/2</strain>
    </source>
</reference>